<gene>
    <name evidence="1" type="ORF">BRE01_37920</name>
</gene>
<comment type="caution">
    <text evidence="1">The sequence shown here is derived from an EMBL/GenBank/DDBJ whole genome shotgun (WGS) entry which is preliminary data.</text>
</comment>
<proteinExistence type="predicted"/>
<accession>A0ABQ0TQI8</accession>
<protein>
    <submittedName>
        <fullName evidence="1">Uncharacterized protein</fullName>
    </submittedName>
</protein>
<evidence type="ECO:0000313" key="1">
    <source>
        <dbReference type="EMBL" id="GED70090.1"/>
    </source>
</evidence>
<name>A0ABQ0TQI8_9BACL</name>
<dbReference type="Proteomes" id="UP000319578">
    <property type="component" value="Unassembled WGS sequence"/>
</dbReference>
<organism evidence="1 2">
    <name type="scientific">Brevibacillus reuszeri</name>
    <dbReference type="NCBI Taxonomy" id="54915"/>
    <lineage>
        <taxon>Bacteria</taxon>
        <taxon>Bacillati</taxon>
        <taxon>Bacillota</taxon>
        <taxon>Bacilli</taxon>
        <taxon>Bacillales</taxon>
        <taxon>Paenibacillaceae</taxon>
        <taxon>Brevibacillus</taxon>
    </lineage>
</organism>
<keyword evidence="2" id="KW-1185">Reference proteome</keyword>
<sequence>MKFLITLFRRKGASTKQAVDQRNCNYVCFSHDSVNTINDLREGD</sequence>
<evidence type="ECO:0000313" key="2">
    <source>
        <dbReference type="Proteomes" id="UP000319578"/>
    </source>
</evidence>
<reference evidence="1 2" key="1">
    <citation type="submission" date="2019-06" db="EMBL/GenBank/DDBJ databases">
        <title>Whole genome shotgun sequence of Brevibacillus reuszeri NBRC 15719.</title>
        <authorList>
            <person name="Hosoyama A."/>
            <person name="Uohara A."/>
            <person name="Ohji S."/>
            <person name="Ichikawa N."/>
        </authorList>
    </citation>
    <scope>NUCLEOTIDE SEQUENCE [LARGE SCALE GENOMIC DNA]</scope>
    <source>
        <strain evidence="1 2">NBRC 15719</strain>
    </source>
</reference>
<dbReference type="EMBL" id="BJON01000015">
    <property type="protein sequence ID" value="GED70090.1"/>
    <property type="molecule type" value="Genomic_DNA"/>
</dbReference>
<dbReference type="RefSeq" id="WP_255323467.1">
    <property type="nucleotide sequence ID" value="NZ_BJON01000015.1"/>
</dbReference>